<name>A0A395IXW9_9HELO</name>
<keyword evidence="3" id="KW-0547">Nucleotide-binding</keyword>
<protein>
    <recommendedName>
        <fullName evidence="6">Alpha-type protein kinase domain-containing protein</fullName>
    </recommendedName>
</protein>
<evidence type="ECO:0000259" key="6">
    <source>
        <dbReference type="PROSITE" id="PS51158"/>
    </source>
</evidence>
<dbReference type="Gene3D" id="3.20.200.10">
    <property type="entry name" value="MHCK/EF2 kinase"/>
    <property type="match status" value="1"/>
</dbReference>
<keyword evidence="5" id="KW-0067">ATP-binding</keyword>
<organism evidence="7 8">
    <name type="scientific">Monilinia fructigena</name>
    <dbReference type="NCBI Taxonomy" id="38457"/>
    <lineage>
        <taxon>Eukaryota</taxon>
        <taxon>Fungi</taxon>
        <taxon>Dikarya</taxon>
        <taxon>Ascomycota</taxon>
        <taxon>Pezizomycotina</taxon>
        <taxon>Leotiomycetes</taxon>
        <taxon>Helotiales</taxon>
        <taxon>Sclerotiniaceae</taxon>
        <taxon>Monilinia</taxon>
    </lineage>
</organism>
<evidence type="ECO:0000256" key="4">
    <source>
        <dbReference type="ARBA" id="ARBA00022777"/>
    </source>
</evidence>
<dbReference type="Pfam" id="PF02816">
    <property type="entry name" value="Alpha_kinase"/>
    <property type="match status" value="1"/>
</dbReference>
<dbReference type="OrthoDB" id="301415at2759"/>
<keyword evidence="4" id="KW-0418">Kinase</keyword>
<keyword evidence="8" id="KW-1185">Reference proteome</keyword>
<reference evidence="7 8" key="1">
    <citation type="submission" date="2018-06" db="EMBL/GenBank/DDBJ databases">
        <title>Genome Sequence of the Brown Rot Fungal Pathogen Monilinia fructigena.</title>
        <authorList>
            <person name="Landi L."/>
            <person name="De Miccolis Angelini R.M."/>
            <person name="Pollastro S."/>
            <person name="Abate D."/>
            <person name="Faretra F."/>
            <person name="Romanazzi G."/>
        </authorList>
    </citation>
    <scope>NUCLEOTIDE SEQUENCE [LARGE SCALE GENOMIC DNA]</scope>
    <source>
        <strain evidence="7 8">Mfrg269</strain>
    </source>
</reference>
<dbReference type="InterPro" id="IPR011009">
    <property type="entry name" value="Kinase-like_dom_sf"/>
</dbReference>
<dbReference type="AlphaFoldDB" id="A0A395IXW9"/>
<dbReference type="InterPro" id="IPR004166">
    <property type="entry name" value="a-kinase_dom"/>
</dbReference>
<dbReference type="EMBL" id="QKRW01000011">
    <property type="protein sequence ID" value="RAL65102.1"/>
    <property type="molecule type" value="Genomic_DNA"/>
</dbReference>
<evidence type="ECO:0000313" key="7">
    <source>
        <dbReference type="EMBL" id="RAL65102.1"/>
    </source>
</evidence>
<keyword evidence="1" id="KW-0723">Serine/threonine-protein kinase</keyword>
<evidence type="ECO:0000256" key="5">
    <source>
        <dbReference type="ARBA" id="ARBA00022840"/>
    </source>
</evidence>
<comment type="caution">
    <text evidence="7">The sequence shown here is derived from an EMBL/GenBank/DDBJ whole genome shotgun (WGS) entry which is preliminary data.</text>
</comment>
<sequence length="249" mass="28206">MSHQRTNNSTEAEIDLSHIFASGTFKNVWMGTYTKGPRSGQNCVSKEFKSGSVVEEHYFDEELAILRIAQEIIDAFHDANIVPGREIILNRPKVWTYYEGSRKGYKSLVEPMIENFEKFNSNSGWTARQTVWNDAMQALSHFSYHYSGRQFLLCDIQGGSYSNGYILSDPVIMSPQSHGCGPGDMGLDGIKAFFERHHCGQFCSRHWIKPEVTGRALIPMQQGTVMFARPPIRPVVMLCQDHESEVMGD</sequence>
<evidence type="ECO:0000313" key="8">
    <source>
        <dbReference type="Proteomes" id="UP000249056"/>
    </source>
</evidence>
<feature type="domain" description="Alpha-type protein kinase" evidence="6">
    <location>
        <begin position="1"/>
        <end position="211"/>
    </location>
</feature>
<dbReference type="GO" id="GO:0004674">
    <property type="term" value="F:protein serine/threonine kinase activity"/>
    <property type="evidence" value="ECO:0007669"/>
    <property type="project" value="UniProtKB-KW"/>
</dbReference>
<dbReference type="SUPFAM" id="SSF56112">
    <property type="entry name" value="Protein kinase-like (PK-like)"/>
    <property type="match status" value="1"/>
</dbReference>
<dbReference type="PROSITE" id="PS51158">
    <property type="entry name" value="ALPHA_KINASE"/>
    <property type="match status" value="1"/>
</dbReference>
<gene>
    <name evidence="7" type="ORF">DID88_001208</name>
</gene>
<dbReference type="Proteomes" id="UP000249056">
    <property type="component" value="Unassembled WGS sequence"/>
</dbReference>
<evidence type="ECO:0000256" key="3">
    <source>
        <dbReference type="ARBA" id="ARBA00022741"/>
    </source>
</evidence>
<dbReference type="PANTHER" id="PTHR45992:SF11">
    <property type="entry name" value="ALPHA-TYPE PROTEIN KINASE DOMAIN-CONTAINING PROTEIN"/>
    <property type="match status" value="1"/>
</dbReference>
<evidence type="ECO:0000256" key="1">
    <source>
        <dbReference type="ARBA" id="ARBA00022527"/>
    </source>
</evidence>
<dbReference type="GO" id="GO:0005524">
    <property type="term" value="F:ATP binding"/>
    <property type="evidence" value="ECO:0007669"/>
    <property type="project" value="UniProtKB-KW"/>
</dbReference>
<keyword evidence="2" id="KW-0808">Transferase</keyword>
<proteinExistence type="predicted"/>
<dbReference type="PANTHER" id="PTHR45992">
    <property type="entry name" value="EUKARYOTIC ELONGATION FACTOR 2 KINASE-RELATED"/>
    <property type="match status" value="1"/>
</dbReference>
<evidence type="ECO:0000256" key="2">
    <source>
        <dbReference type="ARBA" id="ARBA00022679"/>
    </source>
</evidence>
<dbReference type="InterPro" id="IPR051852">
    <property type="entry name" value="Alpha-type_PK"/>
</dbReference>
<dbReference type="SMART" id="SM00811">
    <property type="entry name" value="Alpha_kinase"/>
    <property type="match status" value="1"/>
</dbReference>
<accession>A0A395IXW9</accession>